<name>A0A8T1ZWN6_ARASU</name>
<dbReference type="Proteomes" id="UP000694251">
    <property type="component" value="Chromosome 10"/>
</dbReference>
<dbReference type="Pfam" id="PF00076">
    <property type="entry name" value="RRM_1"/>
    <property type="match status" value="1"/>
</dbReference>
<protein>
    <submittedName>
        <fullName evidence="3">RNA recognition motif domain</fullName>
    </submittedName>
</protein>
<keyword evidence="1" id="KW-0694">RNA-binding</keyword>
<feature type="domain" description="RRM" evidence="2">
    <location>
        <begin position="42"/>
        <end position="103"/>
    </location>
</feature>
<dbReference type="OrthoDB" id="1085421at2759"/>
<dbReference type="PROSITE" id="PS50102">
    <property type="entry name" value="RRM"/>
    <property type="match status" value="1"/>
</dbReference>
<dbReference type="AlphaFoldDB" id="A0A8T1ZWN6"/>
<evidence type="ECO:0000259" key="2">
    <source>
        <dbReference type="PROSITE" id="PS50102"/>
    </source>
</evidence>
<proteinExistence type="predicted"/>
<accession>A0A8T1ZWN6</accession>
<evidence type="ECO:0000256" key="1">
    <source>
        <dbReference type="PROSITE-ProRule" id="PRU00176"/>
    </source>
</evidence>
<dbReference type="GO" id="GO:0003723">
    <property type="term" value="F:RNA binding"/>
    <property type="evidence" value="ECO:0007669"/>
    <property type="project" value="UniProtKB-UniRule"/>
</dbReference>
<dbReference type="InterPro" id="IPR000504">
    <property type="entry name" value="RRM_dom"/>
</dbReference>
<gene>
    <name evidence="3" type="ORF">ISN44_As10g013990</name>
</gene>
<reference evidence="3 4" key="1">
    <citation type="submission" date="2020-12" db="EMBL/GenBank/DDBJ databases">
        <title>Concerted genomic and epigenomic changes stabilize Arabidopsis allopolyploids.</title>
        <authorList>
            <person name="Chen Z."/>
        </authorList>
    </citation>
    <scope>NUCLEOTIDE SEQUENCE [LARGE SCALE GENOMIC DNA]</scope>
    <source>
        <strain evidence="3">As9502</strain>
        <tissue evidence="3">Leaf</tissue>
    </source>
</reference>
<dbReference type="EMBL" id="JAEFBJ010000010">
    <property type="protein sequence ID" value="KAG7564645.1"/>
    <property type="molecule type" value="Genomic_DNA"/>
</dbReference>
<keyword evidence="4" id="KW-1185">Reference proteome</keyword>
<evidence type="ECO:0000313" key="3">
    <source>
        <dbReference type="EMBL" id="KAG7564645.1"/>
    </source>
</evidence>
<comment type="caution">
    <text evidence="3">The sequence shown here is derived from an EMBL/GenBank/DDBJ whole genome shotgun (WGS) entry which is preliminary data.</text>
</comment>
<sequence>MDESAIKGLKSLKLNDSDANRGPISVEGYDTSLHAYPLKLVLRKHFSSCGKVKHIYVPRDFESGTLKRVAFMRIEGEDANEKALKLSGTDVGGWTAIVKAAPWQKEVMDPWCPASAAASRPKEHSVNVTGYDTFLPEIDIEMAVCEFLSSCGEVARVMALPSCASVSLLGEGCVDKALQLSGCNVGGMSLVVSPVVLVKRNRSTNKTGYMPSGSRTNVTDFMSPGHKKKIEMEKTKKMEMEK</sequence>
<organism evidence="3 4">
    <name type="scientific">Arabidopsis suecica</name>
    <name type="common">Swedish thale-cress</name>
    <name type="synonym">Cardaminopsis suecica</name>
    <dbReference type="NCBI Taxonomy" id="45249"/>
    <lineage>
        <taxon>Eukaryota</taxon>
        <taxon>Viridiplantae</taxon>
        <taxon>Streptophyta</taxon>
        <taxon>Embryophyta</taxon>
        <taxon>Tracheophyta</taxon>
        <taxon>Spermatophyta</taxon>
        <taxon>Magnoliopsida</taxon>
        <taxon>eudicotyledons</taxon>
        <taxon>Gunneridae</taxon>
        <taxon>Pentapetalae</taxon>
        <taxon>rosids</taxon>
        <taxon>malvids</taxon>
        <taxon>Brassicales</taxon>
        <taxon>Brassicaceae</taxon>
        <taxon>Camelineae</taxon>
        <taxon>Arabidopsis</taxon>
    </lineage>
</organism>
<evidence type="ECO:0000313" key="4">
    <source>
        <dbReference type="Proteomes" id="UP000694251"/>
    </source>
</evidence>